<feature type="domain" description="AMP-binding enzyme C-terminal" evidence="4">
    <location>
        <begin position="405"/>
        <end position="478"/>
    </location>
</feature>
<organism evidence="5 6">
    <name type="scientific">Pseudohalioglobus sediminis</name>
    <dbReference type="NCBI Taxonomy" id="2606449"/>
    <lineage>
        <taxon>Bacteria</taxon>
        <taxon>Pseudomonadati</taxon>
        <taxon>Pseudomonadota</taxon>
        <taxon>Gammaproteobacteria</taxon>
        <taxon>Cellvibrionales</taxon>
        <taxon>Halieaceae</taxon>
        <taxon>Pseudohalioglobus</taxon>
    </lineage>
</organism>
<feature type="domain" description="AMP-dependent synthetase/ligase" evidence="3">
    <location>
        <begin position="7"/>
        <end position="351"/>
    </location>
</feature>
<dbReference type="Proteomes" id="UP000323708">
    <property type="component" value="Unassembled WGS sequence"/>
</dbReference>
<keyword evidence="2 5" id="KW-0436">Ligase</keyword>
<dbReference type="Gene3D" id="3.30.300.30">
    <property type="match status" value="1"/>
</dbReference>
<dbReference type="AlphaFoldDB" id="A0A5B0X2L6"/>
<accession>A0A5B0X2L6</accession>
<dbReference type="Pfam" id="PF13193">
    <property type="entry name" value="AMP-binding_C"/>
    <property type="match status" value="1"/>
</dbReference>
<dbReference type="EMBL" id="VTUX01000002">
    <property type="protein sequence ID" value="KAA1193496.1"/>
    <property type="molecule type" value="Genomic_DNA"/>
</dbReference>
<evidence type="ECO:0000256" key="1">
    <source>
        <dbReference type="ARBA" id="ARBA00006432"/>
    </source>
</evidence>
<dbReference type="InterPro" id="IPR045851">
    <property type="entry name" value="AMP-bd_C_sf"/>
</dbReference>
<dbReference type="PROSITE" id="PS00455">
    <property type="entry name" value="AMP_BINDING"/>
    <property type="match status" value="1"/>
</dbReference>
<comment type="similarity">
    <text evidence="1">Belongs to the ATP-dependent AMP-binding enzyme family.</text>
</comment>
<name>A0A5B0X2L6_9GAMM</name>
<dbReference type="InterPro" id="IPR042099">
    <property type="entry name" value="ANL_N_sf"/>
</dbReference>
<dbReference type="RefSeq" id="WP_149610603.1">
    <property type="nucleotide sequence ID" value="NZ_VTUX01000002.1"/>
</dbReference>
<keyword evidence="6" id="KW-1185">Reference proteome</keyword>
<dbReference type="Gene3D" id="3.40.50.12780">
    <property type="entry name" value="N-terminal domain of ligase-like"/>
    <property type="match status" value="1"/>
</dbReference>
<sequence length="490" mass="52953">MLYSMLAASASRLPNQPAIVSLAETTTYRQLLHTVDAFAVRLEEQQLQAGDPIVVILPNGPEFAVAVFACAKLGCIAIPLNPSFQETELEHYLNNSAAETVITGATIAAKHRHTIHAINSRCRIIVDPLKNENTVGSGDSASDHFTGDFLFQYSSGTTGEPKKIVRKQSALAQEASQYAQTLSLSQDDRVLAVVPMSHSYGFGNCLMAAICAGATLYTLENFNRRRVMDTLIEKRITVFPGVPFMFSVLAESPSLGEMHFPDLRLVYSAGAPLDRNTFEAFQDKFHVPVRQHYGSTETGPAAINLESTEGDLWASVGKSVKNVTIKIIRHDGQPAATGEVGDVVIYSATTAETQGIPTEADQQRSADGGFYTGDLGRLDAEGNLFVTGRESLFINVGGNKVNPSEVESILQKHTGVSESLVVGTESAHGQEFVKAIVVCEAGLTEDDLKAWCKGKIADFKIPRIIEFRDKLPRTALGKVQRSAVQEPPAG</sequence>
<dbReference type="GO" id="GO:0006631">
    <property type="term" value="P:fatty acid metabolic process"/>
    <property type="evidence" value="ECO:0007669"/>
    <property type="project" value="TreeGrafter"/>
</dbReference>
<dbReference type="InterPro" id="IPR000873">
    <property type="entry name" value="AMP-dep_synth/lig_dom"/>
</dbReference>
<proteinExistence type="inferred from homology"/>
<evidence type="ECO:0000259" key="3">
    <source>
        <dbReference type="Pfam" id="PF00501"/>
    </source>
</evidence>
<dbReference type="InterPro" id="IPR020845">
    <property type="entry name" value="AMP-binding_CS"/>
</dbReference>
<gene>
    <name evidence="5" type="ORF">F0M18_06585</name>
</gene>
<evidence type="ECO:0000313" key="6">
    <source>
        <dbReference type="Proteomes" id="UP000323708"/>
    </source>
</evidence>
<dbReference type="PANTHER" id="PTHR43201">
    <property type="entry name" value="ACYL-COA SYNTHETASE"/>
    <property type="match status" value="1"/>
</dbReference>
<evidence type="ECO:0000256" key="2">
    <source>
        <dbReference type="ARBA" id="ARBA00022598"/>
    </source>
</evidence>
<evidence type="ECO:0000259" key="4">
    <source>
        <dbReference type="Pfam" id="PF13193"/>
    </source>
</evidence>
<dbReference type="PANTHER" id="PTHR43201:SF5">
    <property type="entry name" value="MEDIUM-CHAIN ACYL-COA LIGASE ACSF2, MITOCHONDRIAL"/>
    <property type="match status" value="1"/>
</dbReference>
<evidence type="ECO:0000313" key="5">
    <source>
        <dbReference type="EMBL" id="KAA1193496.1"/>
    </source>
</evidence>
<reference evidence="5 6" key="1">
    <citation type="submission" date="2019-09" db="EMBL/GenBank/DDBJ databases">
        <authorList>
            <person name="Chen X.-Y."/>
        </authorList>
    </citation>
    <scope>NUCLEOTIDE SEQUENCE [LARGE SCALE GENOMIC DNA]</scope>
    <source>
        <strain evidence="5 6">NY5</strain>
    </source>
</reference>
<protein>
    <submittedName>
        <fullName evidence="5">Acyl--CoA ligase</fullName>
    </submittedName>
</protein>
<dbReference type="InterPro" id="IPR025110">
    <property type="entry name" value="AMP-bd_C"/>
</dbReference>
<dbReference type="GO" id="GO:0031956">
    <property type="term" value="F:medium-chain fatty acid-CoA ligase activity"/>
    <property type="evidence" value="ECO:0007669"/>
    <property type="project" value="TreeGrafter"/>
</dbReference>
<dbReference type="Pfam" id="PF00501">
    <property type="entry name" value="AMP-binding"/>
    <property type="match status" value="1"/>
</dbReference>
<comment type="caution">
    <text evidence="5">The sequence shown here is derived from an EMBL/GenBank/DDBJ whole genome shotgun (WGS) entry which is preliminary data.</text>
</comment>
<dbReference type="SUPFAM" id="SSF56801">
    <property type="entry name" value="Acetyl-CoA synthetase-like"/>
    <property type="match status" value="1"/>
</dbReference>